<comment type="catalytic activity">
    <reaction evidence="4">
        <text>uridine(32) in tRNA = pseudouridine(32) in tRNA</text>
        <dbReference type="Rhea" id="RHEA:42544"/>
        <dbReference type="Rhea" id="RHEA-COMP:10107"/>
        <dbReference type="Rhea" id="RHEA-COMP:10108"/>
        <dbReference type="ChEBI" id="CHEBI:65314"/>
        <dbReference type="ChEBI" id="CHEBI:65315"/>
        <dbReference type="EC" id="5.4.99.28"/>
    </reaction>
</comment>
<reference evidence="16" key="1">
    <citation type="submission" date="2016-10" db="EMBL/GenBank/DDBJ databases">
        <title>Sequence of Gallionella enrichment culture.</title>
        <authorList>
            <person name="Poehlein A."/>
            <person name="Muehling M."/>
            <person name="Daniel R."/>
        </authorList>
    </citation>
    <scope>NUCLEOTIDE SEQUENCE</scope>
</reference>
<evidence type="ECO:0000256" key="2">
    <source>
        <dbReference type="ARBA" id="ARBA00022694"/>
    </source>
</evidence>
<evidence type="ECO:0000256" key="3">
    <source>
        <dbReference type="ARBA" id="ARBA00023235"/>
    </source>
</evidence>
<keyword evidence="2" id="KW-0819">tRNA processing</keyword>
<dbReference type="GO" id="GO:0008033">
    <property type="term" value="P:tRNA processing"/>
    <property type="evidence" value="ECO:0007669"/>
    <property type="project" value="UniProtKB-KW"/>
</dbReference>
<dbReference type="GO" id="GO:0000455">
    <property type="term" value="P:enzyme-directed rRNA pseudouridine synthesis"/>
    <property type="evidence" value="ECO:0007669"/>
    <property type="project" value="TreeGrafter"/>
</dbReference>
<dbReference type="InterPro" id="IPR050188">
    <property type="entry name" value="RluA_PseudoU_synthase"/>
</dbReference>
<organism evidence="16">
    <name type="scientific">mine drainage metagenome</name>
    <dbReference type="NCBI Taxonomy" id="410659"/>
    <lineage>
        <taxon>unclassified sequences</taxon>
        <taxon>metagenomes</taxon>
        <taxon>ecological metagenomes</taxon>
    </lineage>
</organism>
<dbReference type="InterPro" id="IPR006224">
    <property type="entry name" value="PsdUridine_synth_RluA-like_CS"/>
</dbReference>
<sequence length="226" mass="25142">MTSDSPCELIYRDDSLLVVNKPAGLLAVPGRGPDKQDCLSSRLQREFPDVLVVHRLDMSTSGLMVFARGANMQRRLSHLFHEREVKKRYVAIVAGRLEPETGEVNLPIIADWPNRPLRKIDAELGKPSLTRYRAVHAEARGISEHSPFDGLRANGFFETTRVELEPVTGRTHQLRLHMSAIGHPILGDALYGDDAAAPRLMLHATELDLLHPLTGSPLHFVSPPPF</sequence>
<dbReference type="AlphaFoldDB" id="A0A1J5T260"/>
<dbReference type="PANTHER" id="PTHR21600">
    <property type="entry name" value="MITOCHONDRIAL RNA PSEUDOURIDINE SYNTHASE"/>
    <property type="match status" value="1"/>
</dbReference>
<dbReference type="PROSITE" id="PS01129">
    <property type="entry name" value="PSI_RLU"/>
    <property type="match status" value="1"/>
</dbReference>
<name>A0A1J5T260_9ZZZZ</name>
<comment type="caution">
    <text evidence="16">The sequence shown here is derived from an EMBL/GenBank/DDBJ whole genome shotgun (WGS) entry which is preliminary data.</text>
</comment>
<evidence type="ECO:0000256" key="12">
    <source>
        <dbReference type="ARBA" id="ARBA00042844"/>
    </source>
</evidence>
<dbReference type="Gene3D" id="3.30.2350.10">
    <property type="entry name" value="Pseudouridine synthase"/>
    <property type="match status" value="1"/>
</dbReference>
<dbReference type="EC" id="5.4.99.28" evidence="7"/>
<evidence type="ECO:0000256" key="4">
    <source>
        <dbReference type="ARBA" id="ARBA00036184"/>
    </source>
</evidence>
<evidence type="ECO:0000256" key="5">
    <source>
        <dbReference type="ARBA" id="ARBA00036916"/>
    </source>
</evidence>
<evidence type="ECO:0000256" key="10">
    <source>
        <dbReference type="ARBA" id="ARBA00041266"/>
    </source>
</evidence>
<evidence type="ECO:0000256" key="11">
    <source>
        <dbReference type="ARBA" id="ARBA00042372"/>
    </source>
</evidence>
<dbReference type="EC" id="5.4.99.29" evidence="8"/>
<comment type="function">
    <text evidence="6">Dual specificity enzyme that catalyzes the synthesis of pseudouridine from uracil-746 in 23S ribosomal RNA and from uracil-32 in the anticodon stem and loop of transfer RNAs.</text>
</comment>
<evidence type="ECO:0000256" key="13">
    <source>
        <dbReference type="ARBA" id="ARBA00042883"/>
    </source>
</evidence>
<dbReference type="InterPro" id="IPR020103">
    <property type="entry name" value="PsdUridine_synth_cat_dom_sf"/>
</dbReference>
<dbReference type="SUPFAM" id="SSF55120">
    <property type="entry name" value="Pseudouridine synthase"/>
    <property type="match status" value="1"/>
</dbReference>
<protein>
    <recommendedName>
        <fullName evidence="9">Dual-specificity RNA pseudouridine synthase RluA</fullName>
        <ecNumber evidence="7">5.4.99.28</ecNumber>
        <ecNumber evidence="8">5.4.99.29</ecNumber>
    </recommendedName>
    <alternativeName>
        <fullName evidence="10">23S rRNA pseudouridine(746) synthase</fullName>
    </alternativeName>
    <alternativeName>
        <fullName evidence="13">Ribosomal large subunit pseudouridine synthase A</fullName>
    </alternativeName>
    <alternativeName>
        <fullName evidence="12">rRNA pseudouridylate synthase A</fullName>
    </alternativeName>
    <alternativeName>
        <fullName evidence="14">rRNA-uridine isomerase A</fullName>
    </alternativeName>
    <alternativeName>
        <fullName evidence="11">tRNA pseudouridine(32) synthase</fullName>
    </alternativeName>
</protein>
<dbReference type="GO" id="GO:0003723">
    <property type="term" value="F:RNA binding"/>
    <property type="evidence" value="ECO:0007669"/>
    <property type="project" value="InterPro"/>
</dbReference>
<dbReference type="GO" id="GO:0160151">
    <property type="term" value="F:tRNA pseudouridine(32) synthase activity"/>
    <property type="evidence" value="ECO:0007669"/>
    <property type="project" value="UniProtKB-EC"/>
</dbReference>
<dbReference type="InterPro" id="IPR006145">
    <property type="entry name" value="PsdUridine_synth_RsuA/RluA"/>
</dbReference>
<evidence type="ECO:0000256" key="9">
    <source>
        <dbReference type="ARBA" id="ARBA00039988"/>
    </source>
</evidence>
<accession>A0A1J5T260</accession>
<evidence type="ECO:0000256" key="1">
    <source>
        <dbReference type="ARBA" id="ARBA00022552"/>
    </source>
</evidence>
<proteinExistence type="predicted"/>
<gene>
    <name evidence="16" type="primary">rluA_2</name>
    <name evidence="16" type="ORF">GALL_76610</name>
</gene>
<evidence type="ECO:0000256" key="7">
    <source>
        <dbReference type="ARBA" id="ARBA00038944"/>
    </source>
</evidence>
<comment type="catalytic activity">
    <reaction evidence="5">
        <text>uridine(746) in 23S rRNA = pseudouridine(746) in 23S rRNA</text>
        <dbReference type="Rhea" id="RHEA:42548"/>
        <dbReference type="Rhea" id="RHEA-COMP:10109"/>
        <dbReference type="Rhea" id="RHEA-COMP:10110"/>
        <dbReference type="ChEBI" id="CHEBI:65314"/>
        <dbReference type="ChEBI" id="CHEBI:65315"/>
        <dbReference type="EC" id="5.4.99.29"/>
    </reaction>
</comment>
<evidence type="ECO:0000256" key="8">
    <source>
        <dbReference type="ARBA" id="ARBA00038945"/>
    </source>
</evidence>
<dbReference type="GO" id="GO:0160142">
    <property type="term" value="F:23S rRNA pseudouridine(746) synthase activity"/>
    <property type="evidence" value="ECO:0007669"/>
    <property type="project" value="UniProtKB-EC"/>
</dbReference>
<dbReference type="CDD" id="cd02869">
    <property type="entry name" value="PseudoU_synth_RluA_like"/>
    <property type="match status" value="1"/>
</dbReference>
<dbReference type="PANTHER" id="PTHR21600:SF91">
    <property type="entry name" value="DUAL-SPECIFICITY RNA PSEUDOURIDINE SYNTHASE RLUA"/>
    <property type="match status" value="1"/>
</dbReference>
<evidence type="ECO:0000259" key="15">
    <source>
        <dbReference type="Pfam" id="PF00849"/>
    </source>
</evidence>
<dbReference type="EMBL" id="MLJW01000023">
    <property type="protein sequence ID" value="OIR10349.1"/>
    <property type="molecule type" value="Genomic_DNA"/>
</dbReference>
<keyword evidence="1" id="KW-0698">rRNA processing</keyword>
<keyword evidence="3 16" id="KW-0413">Isomerase</keyword>
<evidence type="ECO:0000256" key="6">
    <source>
        <dbReference type="ARBA" id="ARBA00037305"/>
    </source>
</evidence>
<feature type="domain" description="Pseudouridine synthase RsuA/RluA-like" evidence="15">
    <location>
        <begin position="16"/>
        <end position="180"/>
    </location>
</feature>
<evidence type="ECO:0000313" key="16">
    <source>
        <dbReference type="EMBL" id="OIR10349.1"/>
    </source>
</evidence>
<dbReference type="Pfam" id="PF00849">
    <property type="entry name" value="PseudoU_synth_2"/>
    <property type="match status" value="1"/>
</dbReference>
<evidence type="ECO:0000256" key="14">
    <source>
        <dbReference type="ARBA" id="ARBA00043143"/>
    </source>
</evidence>